<comment type="subcellular location">
    <subcellularLocation>
        <location evidence="1">Cell membrane</location>
        <topology evidence="1">Multi-pass membrane protein</topology>
    </subcellularLocation>
</comment>
<dbReference type="GO" id="GO:0000030">
    <property type="term" value="F:mannosyltransferase activity"/>
    <property type="evidence" value="ECO:0007669"/>
    <property type="project" value="InterPro"/>
</dbReference>
<feature type="transmembrane region" description="Helical" evidence="8">
    <location>
        <begin position="307"/>
        <end position="330"/>
    </location>
</feature>
<dbReference type="Pfam" id="PF02366">
    <property type="entry name" value="PMT"/>
    <property type="match status" value="1"/>
</dbReference>
<gene>
    <name evidence="10" type="ORF">GO594_13725</name>
</gene>
<comment type="caution">
    <text evidence="10">The sequence shown here is derived from an EMBL/GenBank/DDBJ whole genome shotgun (WGS) entry which is preliminary data.</text>
</comment>
<feature type="transmembrane region" description="Helical" evidence="8">
    <location>
        <begin position="121"/>
        <end position="154"/>
    </location>
</feature>
<name>A0A7X3H7Y3_9GAMM</name>
<organism evidence="10 11">
    <name type="scientific">Metapseudomonas otitidis</name>
    <dbReference type="NCBI Taxonomy" id="319939"/>
    <lineage>
        <taxon>Bacteria</taxon>
        <taxon>Pseudomonadati</taxon>
        <taxon>Pseudomonadota</taxon>
        <taxon>Gammaproteobacteria</taxon>
        <taxon>Pseudomonadales</taxon>
        <taxon>Pseudomonadaceae</taxon>
        <taxon>Metapseudomonas</taxon>
    </lineage>
</organism>
<dbReference type="GO" id="GO:0006493">
    <property type="term" value="P:protein O-linked glycosylation"/>
    <property type="evidence" value="ECO:0007669"/>
    <property type="project" value="InterPro"/>
</dbReference>
<feature type="transmembrane region" description="Helical" evidence="8">
    <location>
        <begin position="88"/>
        <end position="109"/>
    </location>
</feature>
<feature type="transmembrane region" description="Helical" evidence="8">
    <location>
        <begin position="359"/>
        <end position="381"/>
    </location>
</feature>
<dbReference type="EMBL" id="WTFN01000029">
    <property type="protein sequence ID" value="MWK57038.1"/>
    <property type="molecule type" value="Genomic_DNA"/>
</dbReference>
<accession>A0A7X3H7Y3</accession>
<evidence type="ECO:0000313" key="10">
    <source>
        <dbReference type="EMBL" id="MWK57038.1"/>
    </source>
</evidence>
<evidence type="ECO:0000256" key="1">
    <source>
        <dbReference type="ARBA" id="ARBA00004651"/>
    </source>
</evidence>
<reference evidence="10 11" key="1">
    <citation type="submission" date="2019-12" db="EMBL/GenBank/DDBJ databases">
        <title>Draft genome sequence of Pseudomonas otitidis recovered from a chicken carcass.</title>
        <authorList>
            <person name="Vieira T.R."/>
            <person name="Oliviera E.F.C."/>
            <person name="Silva N.M.V."/>
            <person name="Sambrano G.E."/>
            <person name="Cibulski S.P."/>
            <person name="Cardoso M.R.I."/>
        </authorList>
    </citation>
    <scope>NUCLEOTIDE SEQUENCE [LARGE SCALE GENOMIC DNA]</scope>
    <source>
        <strain evidence="10 11">25_K</strain>
    </source>
</reference>
<evidence type="ECO:0000256" key="6">
    <source>
        <dbReference type="ARBA" id="ARBA00022989"/>
    </source>
</evidence>
<dbReference type="Proteomes" id="UP000461288">
    <property type="component" value="Unassembled WGS sequence"/>
</dbReference>
<keyword evidence="4 10" id="KW-0808">Transferase</keyword>
<feature type="transmembrane region" description="Helical" evidence="8">
    <location>
        <begin position="271"/>
        <end position="291"/>
    </location>
</feature>
<protein>
    <submittedName>
        <fullName evidence="10">Phospholipid carrier-dependent glycosyltransferase</fullName>
    </submittedName>
</protein>
<proteinExistence type="predicted"/>
<dbReference type="InterPro" id="IPR003342">
    <property type="entry name" value="ArnT-like_N"/>
</dbReference>
<dbReference type="InterPro" id="IPR050297">
    <property type="entry name" value="LipidA_mod_glycosyltrf_83"/>
</dbReference>
<dbReference type="GO" id="GO:0005886">
    <property type="term" value="C:plasma membrane"/>
    <property type="evidence" value="ECO:0007669"/>
    <property type="project" value="UniProtKB-SubCell"/>
</dbReference>
<dbReference type="GO" id="GO:0009103">
    <property type="term" value="P:lipopolysaccharide biosynthetic process"/>
    <property type="evidence" value="ECO:0007669"/>
    <property type="project" value="UniProtKB-ARBA"/>
</dbReference>
<keyword evidence="6 8" id="KW-1133">Transmembrane helix</keyword>
<feature type="transmembrane region" description="Helical" evidence="8">
    <location>
        <begin position="166"/>
        <end position="198"/>
    </location>
</feature>
<dbReference type="PANTHER" id="PTHR33908:SF3">
    <property type="entry name" value="UNDECAPRENYL PHOSPHATE-ALPHA-4-AMINO-4-DEOXY-L-ARABINOSE ARABINOSYL TRANSFERASE"/>
    <property type="match status" value="1"/>
</dbReference>
<evidence type="ECO:0000256" key="7">
    <source>
        <dbReference type="ARBA" id="ARBA00023136"/>
    </source>
</evidence>
<evidence type="ECO:0000256" key="2">
    <source>
        <dbReference type="ARBA" id="ARBA00022475"/>
    </source>
</evidence>
<dbReference type="RefSeq" id="WP_160481132.1">
    <property type="nucleotide sequence ID" value="NZ_WTFN01000029.1"/>
</dbReference>
<evidence type="ECO:0000256" key="3">
    <source>
        <dbReference type="ARBA" id="ARBA00022676"/>
    </source>
</evidence>
<keyword evidence="7 8" id="KW-0472">Membrane</keyword>
<sequence length="499" mass="55624">MQTSPTMRWQRFAIPVLLILLLLRLIAAWALPLTDKTEARYGEIARKMWESGDWVTLWHDYGVPFWAKPPLSTWLSAGSMNLLGATELAARLPSLLLAVATLLLACSLIRQRSGRDAALACALILGSGLLFLGTAGTVMTDSALLFCVTFSLVAVWRAVVLGSRSWGYLLFVGLGLGLLAKGPLAGVLVGMPVFFWVLLGNRWRALWQRLPWLTGIPLMLAIALPWYLLAEHRTPGFLNYFIVGEHLSRFLDAGWKGDKYGFAHATPRGMIWPYTFAALLPWSLVMLAWLARHGRQLPRLVRDEDGWVLYLALWTLMTPLFFTLSGNIIFPYPMPMLPGCALLFAELWLRARRNPDSGIALPLIAAIGALLLAAVLAVNHFQGDRYLRTQKDVIAAWRTQHPSPASALVYWSDSRAFSAEFYSHGRARTTADPEQLRAWLSGRPGSFIVCEDKDLRQLPADIRVRFEPVAQVRNVGNTFLLLGEAAPIPTPDIEGHRHD</sequence>
<evidence type="ECO:0000256" key="5">
    <source>
        <dbReference type="ARBA" id="ARBA00022692"/>
    </source>
</evidence>
<evidence type="ECO:0000256" key="4">
    <source>
        <dbReference type="ARBA" id="ARBA00022679"/>
    </source>
</evidence>
<keyword evidence="2" id="KW-1003">Cell membrane</keyword>
<dbReference type="GO" id="GO:0016763">
    <property type="term" value="F:pentosyltransferase activity"/>
    <property type="evidence" value="ECO:0007669"/>
    <property type="project" value="TreeGrafter"/>
</dbReference>
<dbReference type="PANTHER" id="PTHR33908">
    <property type="entry name" value="MANNOSYLTRANSFERASE YKCB-RELATED"/>
    <property type="match status" value="1"/>
</dbReference>
<evidence type="ECO:0000313" key="11">
    <source>
        <dbReference type="Proteomes" id="UP000461288"/>
    </source>
</evidence>
<feature type="domain" description="ArnT-like N-terminal" evidence="9">
    <location>
        <begin position="18"/>
        <end position="241"/>
    </location>
</feature>
<keyword evidence="3" id="KW-0328">Glycosyltransferase</keyword>
<dbReference type="GO" id="GO:0010041">
    <property type="term" value="P:response to iron(III) ion"/>
    <property type="evidence" value="ECO:0007669"/>
    <property type="project" value="TreeGrafter"/>
</dbReference>
<evidence type="ECO:0000256" key="8">
    <source>
        <dbReference type="SAM" id="Phobius"/>
    </source>
</evidence>
<feature type="transmembrane region" description="Helical" evidence="8">
    <location>
        <begin position="210"/>
        <end position="229"/>
    </location>
</feature>
<dbReference type="AlphaFoldDB" id="A0A7X3H7Y3"/>
<keyword evidence="5 8" id="KW-0812">Transmembrane</keyword>
<evidence type="ECO:0000259" key="9">
    <source>
        <dbReference type="Pfam" id="PF02366"/>
    </source>
</evidence>